<protein>
    <submittedName>
        <fullName evidence="1">Uncharacterized protein</fullName>
    </submittedName>
</protein>
<comment type="caution">
    <text evidence="1">The sequence shown here is derived from an EMBL/GenBank/DDBJ whole genome shotgun (WGS) entry which is preliminary data.</text>
</comment>
<evidence type="ECO:0000313" key="2">
    <source>
        <dbReference type="Proteomes" id="UP001143910"/>
    </source>
</evidence>
<organism evidence="1 2">
    <name type="scientific">Zarea fungicola</name>
    <dbReference type="NCBI Taxonomy" id="93591"/>
    <lineage>
        <taxon>Eukaryota</taxon>
        <taxon>Fungi</taxon>
        <taxon>Dikarya</taxon>
        <taxon>Ascomycota</taxon>
        <taxon>Pezizomycotina</taxon>
        <taxon>Sordariomycetes</taxon>
        <taxon>Hypocreomycetidae</taxon>
        <taxon>Hypocreales</taxon>
        <taxon>Cordycipitaceae</taxon>
        <taxon>Zarea</taxon>
    </lineage>
</organism>
<proteinExistence type="predicted"/>
<evidence type="ECO:0000313" key="1">
    <source>
        <dbReference type="EMBL" id="KAJ2970399.1"/>
    </source>
</evidence>
<gene>
    <name evidence="1" type="ORF">NQ176_g8204</name>
</gene>
<dbReference type="Proteomes" id="UP001143910">
    <property type="component" value="Unassembled WGS sequence"/>
</dbReference>
<keyword evidence="2" id="KW-1185">Reference proteome</keyword>
<accession>A0ACC1MUT4</accession>
<reference evidence="1" key="1">
    <citation type="submission" date="2022-08" db="EMBL/GenBank/DDBJ databases">
        <title>Genome Sequence of Lecanicillium fungicola.</title>
        <authorList>
            <person name="Buettner E."/>
        </authorList>
    </citation>
    <scope>NUCLEOTIDE SEQUENCE</scope>
    <source>
        <strain evidence="1">Babe33</strain>
    </source>
</reference>
<sequence length="170" mass="18546">MLQAHQPTCVVDLEPWFHHAFDIKQAQEAAAAATTAFRQQILPHTTILSGSVDDALALLADAGAAVRHPRDISDIKLMCIALRYLGPEWVIIKQEFCDEEERVSSLMYVLCGPLEPVHETMRCDNPKVLYGINYSIPAAIAACLAKADDVPSAVAAAFKYAQDVLTRGAL</sequence>
<name>A0ACC1MUT4_9HYPO</name>
<dbReference type="EMBL" id="JANJQO010001543">
    <property type="protein sequence ID" value="KAJ2970399.1"/>
    <property type="molecule type" value="Genomic_DNA"/>
</dbReference>